<reference evidence="7 8" key="1">
    <citation type="journal article" date="2024" name="Nat. Commun.">
        <title>Phylogenomics reveals the evolutionary origins of lichenization in chlorophyte algae.</title>
        <authorList>
            <person name="Puginier C."/>
            <person name="Libourel C."/>
            <person name="Otte J."/>
            <person name="Skaloud P."/>
            <person name="Haon M."/>
            <person name="Grisel S."/>
            <person name="Petersen M."/>
            <person name="Berrin J.G."/>
            <person name="Delaux P.M."/>
            <person name="Dal Grande F."/>
            <person name="Keller J."/>
        </authorList>
    </citation>
    <scope>NUCLEOTIDE SEQUENCE [LARGE SCALE GENOMIC DNA]</scope>
    <source>
        <strain evidence="7 8">SAG 245.80</strain>
    </source>
</reference>
<comment type="caution">
    <text evidence="7">The sequence shown here is derived from an EMBL/GenBank/DDBJ whole genome shotgun (WGS) entry which is preliminary data.</text>
</comment>
<evidence type="ECO:0008006" key="9">
    <source>
        <dbReference type="Google" id="ProtNLM"/>
    </source>
</evidence>
<keyword evidence="3" id="KW-0678">Repressor</keyword>
<dbReference type="Proteomes" id="UP001445335">
    <property type="component" value="Unassembled WGS sequence"/>
</dbReference>
<evidence type="ECO:0000256" key="2">
    <source>
        <dbReference type="ARBA" id="ARBA00005726"/>
    </source>
</evidence>
<dbReference type="Pfam" id="PF04858">
    <property type="entry name" value="TH1"/>
    <property type="match status" value="1"/>
</dbReference>
<evidence type="ECO:0000256" key="6">
    <source>
        <dbReference type="ARBA" id="ARBA00023242"/>
    </source>
</evidence>
<keyword evidence="5" id="KW-0804">Transcription</keyword>
<dbReference type="InterPro" id="IPR006942">
    <property type="entry name" value="TH1"/>
</dbReference>
<gene>
    <name evidence="7" type="ORF">WJX81_003185</name>
</gene>
<dbReference type="GO" id="GO:0032021">
    <property type="term" value="C:NELF complex"/>
    <property type="evidence" value="ECO:0007669"/>
    <property type="project" value="TreeGrafter"/>
</dbReference>
<keyword evidence="6" id="KW-0539">Nucleus</keyword>
<keyword evidence="8" id="KW-1185">Reference proteome</keyword>
<dbReference type="PANTHER" id="PTHR12144">
    <property type="entry name" value="NEGATIVE ELONGATION FACTOR D"/>
    <property type="match status" value="1"/>
</dbReference>
<keyword evidence="4" id="KW-0805">Transcription regulation</keyword>
<evidence type="ECO:0000256" key="1">
    <source>
        <dbReference type="ARBA" id="ARBA00004123"/>
    </source>
</evidence>
<dbReference type="GO" id="GO:0034244">
    <property type="term" value="P:negative regulation of transcription elongation by RNA polymerase II"/>
    <property type="evidence" value="ECO:0007669"/>
    <property type="project" value="TreeGrafter"/>
</dbReference>
<dbReference type="PANTHER" id="PTHR12144:SF0">
    <property type="entry name" value="NEGATIVE ELONGATION FACTOR C_D"/>
    <property type="match status" value="1"/>
</dbReference>
<comment type="similarity">
    <text evidence="2">Belongs to the NELF-D family.</text>
</comment>
<name>A0AAW1QNF8_9CHLO</name>
<dbReference type="AlphaFoldDB" id="A0AAW1QNF8"/>
<protein>
    <recommendedName>
        <fullName evidence="9">Nuclear pore protein</fullName>
    </recommendedName>
</protein>
<evidence type="ECO:0000313" key="8">
    <source>
        <dbReference type="Proteomes" id="UP001445335"/>
    </source>
</evidence>
<organism evidence="7 8">
    <name type="scientific">Elliptochloris bilobata</name>
    <dbReference type="NCBI Taxonomy" id="381761"/>
    <lineage>
        <taxon>Eukaryota</taxon>
        <taxon>Viridiplantae</taxon>
        <taxon>Chlorophyta</taxon>
        <taxon>core chlorophytes</taxon>
        <taxon>Trebouxiophyceae</taxon>
        <taxon>Trebouxiophyceae incertae sedis</taxon>
        <taxon>Elliptochloris clade</taxon>
        <taxon>Elliptochloris</taxon>
    </lineage>
</organism>
<dbReference type="EMBL" id="JALJOU010000081">
    <property type="protein sequence ID" value="KAK9822993.1"/>
    <property type="molecule type" value="Genomic_DNA"/>
</dbReference>
<accession>A0AAW1QNF8</accession>
<sequence>MTKQDGVADGGLNALEFFLRQPDAIMEANILDVLRRYVADGGQPPTVVEYLSENYVGYAQMASLVVSWTRMLDEVQAAAEDRPQAEFEHDEASFLRELVKQKFEPDKFAGVFTRGGSGPPRWLDGLLQDRAGRQLVYELSAAHRGCLLLNYAIQKVLRAGHEGEVAGVGASLASYFGVFHRLLANRLREVPGAAAPRLSTLAAELQETCCGGEHTYAHAQQMLTALGRHPHGARFRRLAQELEAHATASAGPVVWQMARWFSPQDHRRGRAEAAAAVCDLLTAAAAADRSGLRSGVGRLHALYMDAEPPPVDVIRHPKVIEALLYGVFARGSPLGADKDAYVAVLAMAAAAVDDRPAGWLDTADVEPTAAALRQALSLAHSASTNGNYGPREQARAEAAAACPVAAAGLVRCMRPELGGAMFWRGHHGSGVPAYVRALALIIPAQPLLHAQIVGVLADALRGVGNARPDAARALLGLALALLTAGQTGAVLAAAERWARGADPSLVRHFVFGALDVAAPPYSPEFAASLIRLMQGSGVRRSRSGVRDSKVIARLEDFAAACAQVRFKPPLSTREAAFLQELQTERMF</sequence>
<evidence type="ECO:0000256" key="5">
    <source>
        <dbReference type="ARBA" id="ARBA00023163"/>
    </source>
</evidence>
<evidence type="ECO:0000256" key="4">
    <source>
        <dbReference type="ARBA" id="ARBA00023015"/>
    </source>
</evidence>
<evidence type="ECO:0000256" key="3">
    <source>
        <dbReference type="ARBA" id="ARBA00022491"/>
    </source>
</evidence>
<comment type="subcellular location">
    <subcellularLocation>
        <location evidence="1">Nucleus</location>
    </subcellularLocation>
</comment>
<dbReference type="GO" id="GO:0003723">
    <property type="term" value="F:RNA binding"/>
    <property type="evidence" value="ECO:0007669"/>
    <property type="project" value="TreeGrafter"/>
</dbReference>
<evidence type="ECO:0000313" key="7">
    <source>
        <dbReference type="EMBL" id="KAK9822993.1"/>
    </source>
</evidence>
<proteinExistence type="inferred from homology"/>